<dbReference type="InterPro" id="IPR011598">
    <property type="entry name" value="bHLH_dom"/>
</dbReference>
<keyword evidence="3" id="KW-0804">Transcription</keyword>
<dbReference type="EMBL" id="CM035439">
    <property type="protein sequence ID" value="KAH7283804.1"/>
    <property type="molecule type" value="Genomic_DNA"/>
</dbReference>
<proteinExistence type="predicted"/>
<keyword evidence="4" id="KW-0539">Nucleus</keyword>
<dbReference type="PANTHER" id="PTHR45959">
    <property type="entry name" value="BHLH TRANSCRIPTION FACTOR"/>
    <property type="match status" value="1"/>
</dbReference>
<reference evidence="6" key="1">
    <citation type="submission" date="2021-08" db="EMBL/GenBank/DDBJ databases">
        <title>WGS assembly of Ceratopteris richardii.</title>
        <authorList>
            <person name="Marchant D.B."/>
            <person name="Chen G."/>
            <person name="Jenkins J."/>
            <person name="Shu S."/>
            <person name="Leebens-Mack J."/>
            <person name="Grimwood J."/>
            <person name="Schmutz J."/>
            <person name="Soltis P."/>
            <person name="Soltis D."/>
            <person name="Chen Z.-H."/>
        </authorList>
    </citation>
    <scope>NUCLEOTIDE SEQUENCE</scope>
    <source>
        <strain evidence="6">Whitten #5841</strain>
        <tissue evidence="6">Leaf</tissue>
    </source>
</reference>
<dbReference type="OrthoDB" id="675169at2759"/>
<dbReference type="Gene3D" id="4.10.280.10">
    <property type="entry name" value="Helix-loop-helix DNA-binding domain"/>
    <property type="match status" value="1"/>
</dbReference>
<evidence type="ECO:0000256" key="1">
    <source>
        <dbReference type="ARBA" id="ARBA00004123"/>
    </source>
</evidence>
<dbReference type="SMART" id="SM00353">
    <property type="entry name" value="HLH"/>
    <property type="match status" value="1"/>
</dbReference>
<accession>A0A8T2QJL1</accession>
<keyword evidence="2" id="KW-0805">Transcription regulation</keyword>
<dbReference type="PROSITE" id="PS50888">
    <property type="entry name" value="BHLH"/>
    <property type="match status" value="1"/>
</dbReference>
<evidence type="ECO:0000313" key="6">
    <source>
        <dbReference type="EMBL" id="KAH7283804.1"/>
    </source>
</evidence>
<dbReference type="OMA" id="RCASEEM"/>
<evidence type="ECO:0000256" key="4">
    <source>
        <dbReference type="ARBA" id="ARBA00023242"/>
    </source>
</evidence>
<protein>
    <recommendedName>
        <fullName evidence="5">BHLH domain-containing protein</fullName>
    </recommendedName>
</protein>
<keyword evidence="7" id="KW-1185">Reference proteome</keyword>
<dbReference type="Pfam" id="PF22754">
    <property type="entry name" value="bHLH-TF_ACT-like_plant"/>
    <property type="match status" value="1"/>
</dbReference>
<dbReference type="Proteomes" id="UP000825935">
    <property type="component" value="Chromosome 34"/>
</dbReference>
<dbReference type="CDD" id="cd11393">
    <property type="entry name" value="bHLH_AtbHLH_like"/>
    <property type="match status" value="1"/>
</dbReference>
<dbReference type="CDD" id="cd04873">
    <property type="entry name" value="ACT_UUR-ACR-like"/>
    <property type="match status" value="1"/>
</dbReference>
<dbReference type="AlphaFoldDB" id="A0A8T2QJL1"/>
<evidence type="ECO:0000256" key="3">
    <source>
        <dbReference type="ARBA" id="ARBA00023163"/>
    </source>
</evidence>
<dbReference type="GO" id="GO:0046983">
    <property type="term" value="F:protein dimerization activity"/>
    <property type="evidence" value="ECO:0007669"/>
    <property type="project" value="InterPro"/>
</dbReference>
<dbReference type="InterPro" id="IPR036638">
    <property type="entry name" value="HLH_DNA-bd_sf"/>
</dbReference>
<sequence length="334" mass="37026">MVSTSNTFQLETLKRRPCIADVKKCCNGSTSRSGPRNKMQRENHILAERQRREEMNQKFCLLRTLVNKAPKRDKASIVKDAIDYIMELEARVKLLQKRSLLKRTHEAATLEEEEQQKRKEIPNCPNTNSISDIKSSACMSTQCTPFDMHAFNPTSAFHASVGQRSCNVGNWMYAANRLVKCEDEDVNIDADYENRLSPIISSATAPSMASSAPSSSSVLPKYAKNERCASEEMEGNNDDSQVDVQSLGSQAVIKVVCSRSRGLFLRVLQALEECKVDILQSNVTTVGEQVIHFLTIEMSPGVSASVNCIQNGLRIAASNALVYHTLRTTDSAGT</sequence>
<name>A0A8T2QJL1_CERRI</name>
<dbReference type="GO" id="GO:0005634">
    <property type="term" value="C:nucleus"/>
    <property type="evidence" value="ECO:0007669"/>
    <property type="project" value="UniProtKB-SubCell"/>
</dbReference>
<comment type="subcellular location">
    <subcellularLocation>
        <location evidence="1">Nucleus</location>
    </subcellularLocation>
</comment>
<dbReference type="InterPro" id="IPR045865">
    <property type="entry name" value="ACT-like_dom_sf"/>
</dbReference>
<dbReference type="SUPFAM" id="SSF47459">
    <property type="entry name" value="HLH, helix-loop-helix DNA-binding domain"/>
    <property type="match status" value="1"/>
</dbReference>
<organism evidence="6 7">
    <name type="scientific">Ceratopteris richardii</name>
    <name type="common">Triangle waterfern</name>
    <dbReference type="NCBI Taxonomy" id="49495"/>
    <lineage>
        <taxon>Eukaryota</taxon>
        <taxon>Viridiplantae</taxon>
        <taxon>Streptophyta</taxon>
        <taxon>Embryophyta</taxon>
        <taxon>Tracheophyta</taxon>
        <taxon>Polypodiopsida</taxon>
        <taxon>Polypodiidae</taxon>
        <taxon>Polypodiales</taxon>
        <taxon>Pteridineae</taxon>
        <taxon>Pteridaceae</taxon>
        <taxon>Parkerioideae</taxon>
        <taxon>Ceratopteris</taxon>
    </lineage>
</organism>
<dbReference type="InterPro" id="IPR045239">
    <property type="entry name" value="bHLH95_bHLH"/>
</dbReference>
<dbReference type="SUPFAM" id="SSF55021">
    <property type="entry name" value="ACT-like"/>
    <property type="match status" value="1"/>
</dbReference>
<evidence type="ECO:0000256" key="2">
    <source>
        <dbReference type="ARBA" id="ARBA00023015"/>
    </source>
</evidence>
<feature type="domain" description="BHLH" evidence="5">
    <location>
        <begin position="39"/>
        <end position="88"/>
    </location>
</feature>
<dbReference type="InterPro" id="IPR054502">
    <property type="entry name" value="bHLH-TF_ACT-like_plant"/>
</dbReference>
<dbReference type="Pfam" id="PF00010">
    <property type="entry name" value="HLH"/>
    <property type="match status" value="1"/>
</dbReference>
<gene>
    <name evidence="6" type="ORF">KP509_34G024700</name>
</gene>
<evidence type="ECO:0000313" key="7">
    <source>
        <dbReference type="Proteomes" id="UP000825935"/>
    </source>
</evidence>
<comment type="caution">
    <text evidence="6">The sequence shown here is derived from an EMBL/GenBank/DDBJ whole genome shotgun (WGS) entry which is preliminary data.</text>
</comment>
<dbReference type="InterPro" id="IPR052610">
    <property type="entry name" value="bHLH_transcription_regulator"/>
</dbReference>
<evidence type="ECO:0000259" key="5">
    <source>
        <dbReference type="PROSITE" id="PS50888"/>
    </source>
</evidence>